<dbReference type="EMBL" id="UZAH01026705">
    <property type="protein sequence ID" value="VDO84366.1"/>
    <property type="molecule type" value="Genomic_DNA"/>
</dbReference>
<reference evidence="2 3" key="1">
    <citation type="submission" date="2018-11" db="EMBL/GenBank/DDBJ databases">
        <authorList>
            <consortium name="Pathogen Informatics"/>
        </authorList>
    </citation>
    <scope>NUCLEOTIDE SEQUENCE [LARGE SCALE GENOMIC DNA]</scope>
</reference>
<dbReference type="AlphaFoldDB" id="A0A183FR36"/>
<evidence type="ECO:0000313" key="4">
    <source>
        <dbReference type="WBParaSite" id="HPBE_0001026001-mRNA-1"/>
    </source>
</evidence>
<dbReference type="GO" id="GO:0015074">
    <property type="term" value="P:DNA integration"/>
    <property type="evidence" value="ECO:0007669"/>
    <property type="project" value="TreeGrafter"/>
</dbReference>
<dbReference type="GO" id="GO:0046975">
    <property type="term" value="F:histone H3K36 methyltransferase activity"/>
    <property type="evidence" value="ECO:0007669"/>
    <property type="project" value="TreeGrafter"/>
</dbReference>
<dbReference type="InterPro" id="IPR041426">
    <property type="entry name" value="Mos1_HTH"/>
</dbReference>
<evidence type="ECO:0000259" key="1">
    <source>
        <dbReference type="Pfam" id="PF17906"/>
    </source>
</evidence>
<proteinExistence type="predicted"/>
<keyword evidence="3" id="KW-1185">Reference proteome</keyword>
<feature type="domain" description="Mos1 transposase HTH" evidence="1">
    <location>
        <begin position="3"/>
        <end position="52"/>
    </location>
</feature>
<dbReference type="OrthoDB" id="1577640at2759"/>
<reference evidence="4" key="2">
    <citation type="submission" date="2019-09" db="UniProtKB">
        <authorList>
            <consortium name="WormBaseParasite"/>
        </authorList>
    </citation>
    <scope>IDENTIFICATION</scope>
</reference>
<accession>A0A3P7Y9G2</accession>
<dbReference type="GO" id="GO:0031297">
    <property type="term" value="P:replication fork processing"/>
    <property type="evidence" value="ECO:0007669"/>
    <property type="project" value="TreeGrafter"/>
</dbReference>
<dbReference type="InterPro" id="IPR052709">
    <property type="entry name" value="Transposase-MT_Hybrid"/>
</dbReference>
<dbReference type="WBParaSite" id="HPBE_0001026001-mRNA-1">
    <property type="protein sequence ID" value="HPBE_0001026001-mRNA-1"/>
    <property type="gene ID" value="HPBE_0001026001"/>
</dbReference>
<name>A0A183FR36_HELPZ</name>
<dbReference type="GO" id="GO:0042800">
    <property type="term" value="F:histone H3K4 methyltransferase activity"/>
    <property type="evidence" value="ECO:0007669"/>
    <property type="project" value="TreeGrafter"/>
</dbReference>
<dbReference type="Gene3D" id="1.10.10.1450">
    <property type="match status" value="1"/>
</dbReference>
<dbReference type="GO" id="GO:0000793">
    <property type="term" value="C:condensed chromosome"/>
    <property type="evidence" value="ECO:0007669"/>
    <property type="project" value="TreeGrafter"/>
</dbReference>
<accession>A0A183FR36</accession>
<dbReference type="GO" id="GO:0000014">
    <property type="term" value="F:single-stranded DNA endodeoxyribonuclease activity"/>
    <property type="evidence" value="ECO:0007669"/>
    <property type="project" value="TreeGrafter"/>
</dbReference>
<sequence length="269" mass="31039">MDKRVIRGIYLYEFKLGTTAKEADEKINAAFGQECSTIRTAYRWYQKFRKGDESLEGHEGRGRHSDVDEDKLLVTDAKIVPYETVAPQHRPLICALKIAPPRLKQVERCGAARIKCHDCRRNLEEDDRRDSSQSELGITKPGRGKVDKQAWLWTDDVKAKVREKKSLITCFSAKRQPITAGNTKKRRKLQRRPWLLQKPFIMEMSTRTLSHAMRWRDYFEEISTVEFPHPAIPSTVPTHGPVQKITVEEIEALAPKYDDSDLEEEGQSC</sequence>
<dbReference type="GO" id="GO:0005634">
    <property type="term" value="C:nucleus"/>
    <property type="evidence" value="ECO:0007669"/>
    <property type="project" value="TreeGrafter"/>
</dbReference>
<protein>
    <submittedName>
        <fullName evidence="4">HTH_48 domain-containing protein</fullName>
    </submittedName>
</protein>
<dbReference type="GO" id="GO:0003697">
    <property type="term" value="F:single-stranded DNA binding"/>
    <property type="evidence" value="ECO:0007669"/>
    <property type="project" value="TreeGrafter"/>
</dbReference>
<evidence type="ECO:0000313" key="2">
    <source>
        <dbReference type="EMBL" id="VDO84366.1"/>
    </source>
</evidence>
<evidence type="ECO:0000313" key="3">
    <source>
        <dbReference type="Proteomes" id="UP000050761"/>
    </source>
</evidence>
<dbReference type="Proteomes" id="UP000050761">
    <property type="component" value="Unassembled WGS sequence"/>
</dbReference>
<organism evidence="3 4">
    <name type="scientific">Heligmosomoides polygyrus</name>
    <name type="common">Parasitic roundworm</name>
    <dbReference type="NCBI Taxonomy" id="6339"/>
    <lineage>
        <taxon>Eukaryota</taxon>
        <taxon>Metazoa</taxon>
        <taxon>Ecdysozoa</taxon>
        <taxon>Nematoda</taxon>
        <taxon>Chromadorea</taxon>
        <taxon>Rhabditida</taxon>
        <taxon>Rhabditina</taxon>
        <taxon>Rhabditomorpha</taxon>
        <taxon>Strongyloidea</taxon>
        <taxon>Heligmosomidae</taxon>
        <taxon>Heligmosomoides</taxon>
    </lineage>
</organism>
<dbReference type="GO" id="GO:0044547">
    <property type="term" value="F:DNA topoisomerase binding"/>
    <property type="evidence" value="ECO:0007669"/>
    <property type="project" value="TreeGrafter"/>
</dbReference>
<dbReference type="PANTHER" id="PTHR46060:SF2">
    <property type="entry name" value="HISTONE-LYSINE N-METHYLTRANSFERASE SETMAR"/>
    <property type="match status" value="1"/>
</dbReference>
<dbReference type="GO" id="GO:0044774">
    <property type="term" value="P:mitotic DNA integrity checkpoint signaling"/>
    <property type="evidence" value="ECO:0007669"/>
    <property type="project" value="TreeGrafter"/>
</dbReference>
<dbReference type="GO" id="GO:0003690">
    <property type="term" value="F:double-stranded DNA binding"/>
    <property type="evidence" value="ECO:0007669"/>
    <property type="project" value="TreeGrafter"/>
</dbReference>
<dbReference type="Pfam" id="PF17906">
    <property type="entry name" value="HTH_48"/>
    <property type="match status" value="1"/>
</dbReference>
<dbReference type="GO" id="GO:0035861">
    <property type="term" value="C:site of double-strand break"/>
    <property type="evidence" value="ECO:0007669"/>
    <property type="project" value="TreeGrafter"/>
</dbReference>
<dbReference type="GO" id="GO:0000729">
    <property type="term" value="P:DNA double-strand break processing"/>
    <property type="evidence" value="ECO:0007669"/>
    <property type="project" value="TreeGrafter"/>
</dbReference>
<dbReference type="PANTHER" id="PTHR46060">
    <property type="entry name" value="MARINER MOS1 TRANSPOSASE-LIKE PROTEIN"/>
    <property type="match status" value="1"/>
</dbReference>
<gene>
    <name evidence="2" type="ORF">HPBE_LOCUS10261</name>
</gene>
<dbReference type="GO" id="GO:0006303">
    <property type="term" value="P:double-strand break repair via nonhomologous end joining"/>
    <property type="evidence" value="ECO:0007669"/>
    <property type="project" value="TreeGrafter"/>
</dbReference>